<evidence type="ECO:0000313" key="2">
    <source>
        <dbReference type="EMBL" id="CCO16313.1"/>
    </source>
</evidence>
<dbReference type="Pfam" id="PF02325">
    <property type="entry name" value="CCB3_YggT"/>
    <property type="match status" value="1"/>
</dbReference>
<dbReference type="EMBL" id="FO082275">
    <property type="protein sequence ID" value="CCO16313.1"/>
    <property type="molecule type" value="Genomic_DNA"/>
</dbReference>
<dbReference type="GO" id="GO:0009535">
    <property type="term" value="C:chloroplast thylakoid membrane"/>
    <property type="evidence" value="ECO:0007669"/>
    <property type="project" value="TreeGrafter"/>
</dbReference>
<protein>
    <submittedName>
        <fullName evidence="2">Uncharacterized protein</fullName>
    </submittedName>
</protein>
<dbReference type="GeneID" id="19016060"/>
<name>K8F454_9CHLO</name>
<feature type="transmembrane region" description="Helical" evidence="1">
    <location>
        <begin position="103"/>
        <end position="124"/>
    </location>
</feature>
<dbReference type="Proteomes" id="UP000198341">
    <property type="component" value="Chromosome 4"/>
</dbReference>
<dbReference type="PANTHER" id="PTHR33219">
    <property type="entry name" value="YLMG HOMOLOG PROTEIN 2, CHLOROPLASTIC"/>
    <property type="match status" value="1"/>
</dbReference>
<dbReference type="eggNOG" id="ENOG502S21M">
    <property type="taxonomic scope" value="Eukaryota"/>
</dbReference>
<dbReference type="STRING" id="41875.K8F454"/>
<dbReference type="OrthoDB" id="4696at2759"/>
<dbReference type="KEGG" id="bpg:Bathy04g00340"/>
<keyword evidence="1" id="KW-0472">Membrane</keyword>
<organism evidence="2 3">
    <name type="scientific">Bathycoccus prasinos</name>
    <dbReference type="NCBI Taxonomy" id="41875"/>
    <lineage>
        <taxon>Eukaryota</taxon>
        <taxon>Viridiplantae</taxon>
        <taxon>Chlorophyta</taxon>
        <taxon>Mamiellophyceae</taxon>
        <taxon>Mamiellales</taxon>
        <taxon>Bathycoccaceae</taxon>
        <taxon>Bathycoccus</taxon>
    </lineage>
</organism>
<feature type="transmembrane region" description="Helical" evidence="1">
    <location>
        <begin position="46"/>
        <end position="70"/>
    </location>
</feature>
<keyword evidence="1" id="KW-1133">Transmembrane helix</keyword>
<dbReference type="AlphaFoldDB" id="K8F454"/>
<gene>
    <name evidence="2" type="ORF">Bathy04g00340</name>
</gene>
<dbReference type="InterPro" id="IPR003425">
    <property type="entry name" value="CCB3/YggT"/>
</dbReference>
<keyword evidence="1" id="KW-0812">Transmembrane</keyword>
<keyword evidence="3" id="KW-1185">Reference proteome</keyword>
<accession>K8F454</accession>
<evidence type="ECO:0000313" key="3">
    <source>
        <dbReference type="Proteomes" id="UP000198341"/>
    </source>
</evidence>
<sequence>MRSSFPKQKTTTSILAKEEDSIIINAATTRRSSSDKLEKEKGERTLNASSLTALGAITALCTVGGCAMLLNPSEAFAMPTTQLVLELAESNADALDPETAKTIAGILGPLFAVSEILFIVRIVMTWYPSVPITKLPWVVAYVPTEPLLKPTRSAIPPVGGVDVSPIIWVGMISFLNEILLGKQGLLVLLSNKTMA</sequence>
<proteinExistence type="predicted"/>
<evidence type="ECO:0000256" key="1">
    <source>
        <dbReference type="SAM" id="Phobius"/>
    </source>
</evidence>
<dbReference type="RefSeq" id="XP_007513788.1">
    <property type="nucleotide sequence ID" value="XM_007513726.1"/>
</dbReference>
<reference evidence="2 3" key="1">
    <citation type="submission" date="2011-10" db="EMBL/GenBank/DDBJ databases">
        <authorList>
            <person name="Genoscope - CEA"/>
        </authorList>
    </citation>
    <scope>NUCLEOTIDE SEQUENCE [LARGE SCALE GENOMIC DNA]</scope>
    <source>
        <strain evidence="2 3">RCC 1105</strain>
    </source>
</reference>
<dbReference type="PANTHER" id="PTHR33219:SF14">
    <property type="entry name" value="PROTEIN COFACTOR ASSEMBLY OF COMPLEX C SUBUNIT B CCB3, CHLOROPLASTIC-RELATED"/>
    <property type="match status" value="1"/>
</dbReference>